<keyword evidence="6" id="KW-1185">Reference proteome</keyword>
<evidence type="ECO:0000256" key="2">
    <source>
        <dbReference type="ARBA" id="ARBA00022679"/>
    </source>
</evidence>
<dbReference type="PROSITE" id="PS51683">
    <property type="entry name" value="SAM_OMT_II"/>
    <property type="match status" value="1"/>
</dbReference>
<dbReference type="RefSeq" id="XP_047785003.1">
    <property type="nucleotide sequence ID" value="XM_047922199.1"/>
</dbReference>
<dbReference type="EMBL" id="JADCUA010000001">
    <property type="protein sequence ID" value="KAH9844193.1"/>
    <property type="molecule type" value="Genomic_DNA"/>
</dbReference>
<accession>A0ABQ8KYV9</accession>
<dbReference type="GO" id="GO:0032259">
    <property type="term" value="P:methylation"/>
    <property type="evidence" value="ECO:0007669"/>
    <property type="project" value="UniProtKB-KW"/>
</dbReference>
<sequence>MSAAEKAQQLRSLIRLLTDASEVVIKEWEAEERGDNREENALPSQELYDARRVIRGACGMCADMVQDPLTRLEEVSHGALSLIESLYILVAARIPDILAEVAPGEGMPIYELSRRTQIDDTNLARVLRLLCTSHILSEVKRDHFANTRTSGILVRNEPAQSLMLMNGFGVYTKSMDKLPSVLMDPVKSRETAPNRNAFQEAMGTDMTFWEWCEQDVRQEDGTLQPSPLLKTFTKAMMATGQLVSSSIISDYPWEALSGATVVDVGGGVGSMSMELATQFPKLHFVVQDRGPVVEQGRAMWMSRMPRAILDGRVTLQIHDFFREQPVKGADVYFLRYILHDWADDVCVTILTRLREAMSASSRILVADIVMHTTVGSPLLKSAPAPLPANYGSASIFKNMQDLAMLALFNGTERTPEQLSALAARAGLKVVKIWECRSILSITEMMLS</sequence>
<dbReference type="InterPro" id="IPR029063">
    <property type="entry name" value="SAM-dependent_MTases_sf"/>
</dbReference>
<comment type="caution">
    <text evidence="5">The sequence shown here is derived from an EMBL/GenBank/DDBJ whole genome shotgun (WGS) entry which is preliminary data.</text>
</comment>
<dbReference type="Pfam" id="PF00891">
    <property type="entry name" value="Methyltransf_2"/>
    <property type="match status" value="1"/>
</dbReference>
<keyword evidence="1 5" id="KW-0489">Methyltransferase</keyword>
<evidence type="ECO:0000256" key="3">
    <source>
        <dbReference type="ARBA" id="ARBA00022691"/>
    </source>
</evidence>
<organism evidence="5 6">
    <name type="scientific">Rhodofomes roseus</name>
    <dbReference type="NCBI Taxonomy" id="34475"/>
    <lineage>
        <taxon>Eukaryota</taxon>
        <taxon>Fungi</taxon>
        <taxon>Dikarya</taxon>
        <taxon>Basidiomycota</taxon>
        <taxon>Agaricomycotina</taxon>
        <taxon>Agaricomycetes</taxon>
        <taxon>Polyporales</taxon>
        <taxon>Rhodofomes</taxon>
    </lineage>
</organism>
<keyword evidence="3" id="KW-0949">S-adenosyl-L-methionine</keyword>
<evidence type="ECO:0000313" key="6">
    <source>
        <dbReference type="Proteomes" id="UP000814176"/>
    </source>
</evidence>
<name>A0ABQ8KYV9_9APHY</name>
<dbReference type="SUPFAM" id="SSF53335">
    <property type="entry name" value="S-adenosyl-L-methionine-dependent methyltransferases"/>
    <property type="match status" value="1"/>
</dbReference>
<dbReference type="PANTHER" id="PTHR43712:SF2">
    <property type="entry name" value="O-METHYLTRANSFERASE CICE"/>
    <property type="match status" value="1"/>
</dbReference>
<reference evidence="5 6" key="1">
    <citation type="journal article" date="2021" name="Environ. Microbiol.">
        <title>Gene family expansions and transcriptome signatures uncover fungal adaptations to wood decay.</title>
        <authorList>
            <person name="Hage H."/>
            <person name="Miyauchi S."/>
            <person name="Viragh M."/>
            <person name="Drula E."/>
            <person name="Min B."/>
            <person name="Chaduli D."/>
            <person name="Navarro D."/>
            <person name="Favel A."/>
            <person name="Norest M."/>
            <person name="Lesage-Meessen L."/>
            <person name="Balint B."/>
            <person name="Merenyi Z."/>
            <person name="de Eugenio L."/>
            <person name="Morin E."/>
            <person name="Martinez A.T."/>
            <person name="Baldrian P."/>
            <person name="Stursova M."/>
            <person name="Martinez M.J."/>
            <person name="Novotny C."/>
            <person name="Magnuson J.K."/>
            <person name="Spatafora J.W."/>
            <person name="Maurice S."/>
            <person name="Pangilinan J."/>
            <person name="Andreopoulos W."/>
            <person name="LaButti K."/>
            <person name="Hundley H."/>
            <person name="Na H."/>
            <person name="Kuo A."/>
            <person name="Barry K."/>
            <person name="Lipzen A."/>
            <person name="Henrissat B."/>
            <person name="Riley R."/>
            <person name="Ahrendt S."/>
            <person name="Nagy L.G."/>
            <person name="Grigoriev I.V."/>
            <person name="Martin F."/>
            <person name="Rosso M.N."/>
        </authorList>
    </citation>
    <scope>NUCLEOTIDE SEQUENCE [LARGE SCALE GENOMIC DNA]</scope>
    <source>
        <strain evidence="5 6">CIRM-BRFM 1785</strain>
    </source>
</reference>
<feature type="domain" description="O-methyltransferase C-terminal" evidence="4">
    <location>
        <begin position="229"/>
        <end position="427"/>
    </location>
</feature>
<proteinExistence type="predicted"/>
<dbReference type="InterPro" id="IPR001077">
    <property type="entry name" value="COMT_C"/>
</dbReference>
<dbReference type="GO" id="GO:0008168">
    <property type="term" value="F:methyltransferase activity"/>
    <property type="evidence" value="ECO:0007669"/>
    <property type="project" value="UniProtKB-KW"/>
</dbReference>
<dbReference type="PANTHER" id="PTHR43712">
    <property type="entry name" value="PUTATIVE (AFU_ORTHOLOGUE AFUA_4G14580)-RELATED"/>
    <property type="match status" value="1"/>
</dbReference>
<dbReference type="SUPFAM" id="SSF46785">
    <property type="entry name" value="Winged helix' DNA-binding domain"/>
    <property type="match status" value="1"/>
</dbReference>
<gene>
    <name evidence="5" type="ORF">C8Q71DRAFT_731691</name>
</gene>
<dbReference type="Gene3D" id="1.10.10.10">
    <property type="entry name" value="Winged helix-like DNA-binding domain superfamily/Winged helix DNA-binding domain"/>
    <property type="match status" value="1"/>
</dbReference>
<dbReference type="InterPro" id="IPR036388">
    <property type="entry name" value="WH-like_DNA-bd_sf"/>
</dbReference>
<dbReference type="GeneID" id="72002931"/>
<evidence type="ECO:0000256" key="1">
    <source>
        <dbReference type="ARBA" id="ARBA00022603"/>
    </source>
</evidence>
<dbReference type="InterPro" id="IPR036390">
    <property type="entry name" value="WH_DNA-bd_sf"/>
</dbReference>
<protein>
    <submittedName>
        <fullName evidence="5">S-adenosyl-L-methionine-dependent methyltransferase</fullName>
    </submittedName>
</protein>
<evidence type="ECO:0000259" key="4">
    <source>
        <dbReference type="Pfam" id="PF00891"/>
    </source>
</evidence>
<dbReference type="Proteomes" id="UP000814176">
    <property type="component" value="Unassembled WGS sequence"/>
</dbReference>
<evidence type="ECO:0000313" key="5">
    <source>
        <dbReference type="EMBL" id="KAH9844193.1"/>
    </source>
</evidence>
<dbReference type="Gene3D" id="3.40.50.150">
    <property type="entry name" value="Vaccinia Virus protein VP39"/>
    <property type="match status" value="1"/>
</dbReference>
<dbReference type="InterPro" id="IPR016461">
    <property type="entry name" value="COMT-like"/>
</dbReference>
<keyword evidence="2" id="KW-0808">Transferase</keyword>